<gene>
    <name evidence="1" type="ORF">PIB30_043296</name>
</gene>
<comment type="caution">
    <text evidence="1">The sequence shown here is derived from an EMBL/GenBank/DDBJ whole genome shotgun (WGS) entry which is preliminary data.</text>
</comment>
<sequence>MNARRKLLTLFSKKVSSIFAFAERIGPNYRIEPPSKEVYVINKRVAGVGDGTALFNESNSSSGLPILQEKALMNSPRWFLKIPSQATLLFSNQGGELPFKDVGVT</sequence>
<keyword evidence="2" id="KW-1185">Reference proteome</keyword>
<evidence type="ECO:0000313" key="1">
    <source>
        <dbReference type="EMBL" id="MED6208248.1"/>
    </source>
</evidence>
<proteinExistence type="predicted"/>
<evidence type="ECO:0000313" key="2">
    <source>
        <dbReference type="Proteomes" id="UP001341840"/>
    </source>
</evidence>
<organism evidence="1 2">
    <name type="scientific">Stylosanthes scabra</name>
    <dbReference type="NCBI Taxonomy" id="79078"/>
    <lineage>
        <taxon>Eukaryota</taxon>
        <taxon>Viridiplantae</taxon>
        <taxon>Streptophyta</taxon>
        <taxon>Embryophyta</taxon>
        <taxon>Tracheophyta</taxon>
        <taxon>Spermatophyta</taxon>
        <taxon>Magnoliopsida</taxon>
        <taxon>eudicotyledons</taxon>
        <taxon>Gunneridae</taxon>
        <taxon>Pentapetalae</taxon>
        <taxon>rosids</taxon>
        <taxon>fabids</taxon>
        <taxon>Fabales</taxon>
        <taxon>Fabaceae</taxon>
        <taxon>Papilionoideae</taxon>
        <taxon>50 kb inversion clade</taxon>
        <taxon>dalbergioids sensu lato</taxon>
        <taxon>Dalbergieae</taxon>
        <taxon>Pterocarpus clade</taxon>
        <taxon>Stylosanthes</taxon>
    </lineage>
</organism>
<name>A0ABU6YHD0_9FABA</name>
<dbReference type="EMBL" id="JASCZI010241907">
    <property type="protein sequence ID" value="MED6208248.1"/>
    <property type="molecule type" value="Genomic_DNA"/>
</dbReference>
<dbReference type="Proteomes" id="UP001341840">
    <property type="component" value="Unassembled WGS sequence"/>
</dbReference>
<accession>A0ABU6YHD0</accession>
<protein>
    <submittedName>
        <fullName evidence="1">Uncharacterized protein</fullName>
    </submittedName>
</protein>
<reference evidence="1 2" key="1">
    <citation type="journal article" date="2023" name="Plants (Basel)">
        <title>Bridging the Gap: Combining Genomics and Transcriptomics Approaches to Understand Stylosanthes scabra, an Orphan Legume from the Brazilian Caatinga.</title>
        <authorList>
            <person name="Ferreira-Neto J.R.C."/>
            <person name="da Silva M.D."/>
            <person name="Binneck E."/>
            <person name="de Melo N.F."/>
            <person name="da Silva R.H."/>
            <person name="de Melo A.L.T.M."/>
            <person name="Pandolfi V."/>
            <person name="Bustamante F.O."/>
            <person name="Brasileiro-Vidal A.C."/>
            <person name="Benko-Iseppon A.M."/>
        </authorList>
    </citation>
    <scope>NUCLEOTIDE SEQUENCE [LARGE SCALE GENOMIC DNA]</scope>
    <source>
        <tissue evidence="1">Leaves</tissue>
    </source>
</reference>